<reference evidence="11" key="1">
    <citation type="submission" date="2021-01" db="EMBL/GenBank/DDBJ databases">
        <authorList>
            <person name="Corre E."/>
            <person name="Pelletier E."/>
            <person name="Niang G."/>
            <person name="Scheremetjew M."/>
            <person name="Finn R."/>
            <person name="Kale V."/>
            <person name="Holt S."/>
            <person name="Cochrane G."/>
            <person name="Meng A."/>
            <person name="Brown T."/>
            <person name="Cohen L."/>
        </authorList>
    </citation>
    <scope>NUCLEOTIDE SEQUENCE</scope>
    <source>
        <strain evidence="11">CCMP1510</strain>
    </source>
</reference>
<dbReference type="InterPro" id="IPR036259">
    <property type="entry name" value="MFS_trans_sf"/>
</dbReference>
<evidence type="ECO:0000256" key="5">
    <source>
        <dbReference type="ARBA" id="ARBA00023136"/>
    </source>
</evidence>
<dbReference type="GO" id="GO:0022857">
    <property type="term" value="F:transmembrane transporter activity"/>
    <property type="evidence" value="ECO:0007669"/>
    <property type="project" value="InterPro"/>
</dbReference>
<dbReference type="PROSITE" id="PS50850">
    <property type="entry name" value="MFS"/>
    <property type="match status" value="1"/>
</dbReference>
<dbReference type="InterPro" id="IPR011701">
    <property type="entry name" value="MFS"/>
</dbReference>
<keyword evidence="3 8" id="KW-0812">Transmembrane</keyword>
<dbReference type="EMBL" id="HBIJ01021463">
    <property type="protein sequence ID" value="CAE0373126.1"/>
    <property type="molecule type" value="Transcribed_RNA"/>
</dbReference>
<evidence type="ECO:0000256" key="2">
    <source>
        <dbReference type="ARBA" id="ARBA00022448"/>
    </source>
</evidence>
<dbReference type="InterPro" id="IPR044770">
    <property type="entry name" value="MFS_spinster-like"/>
</dbReference>
<keyword evidence="4 8" id="KW-1133">Transmembrane helix</keyword>
<feature type="transmembrane region" description="Helical" evidence="8">
    <location>
        <begin position="170"/>
        <end position="191"/>
    </location>
</feature>
<evidence type="ECO:0000259" key="10">
    <source>
        <dbReference type="PROSITE" id="PS50850"/>
    </source>
</evidence>
<dbReference type="GO" id="GO:0016020">
    <property type="term" value="C:membrane"/>
    <property type="evidence" value="ECO:0007669"/>
    <property type="project" value="UniProtKB-SubCell"/>
</dbReference>
<evidence type="ECO:0000256" key="6">
    <source>
        <dbReference type="ARBA" id="ARBA00024338"/>
    </source>
</evidence>
<dbReference type="PANTHER" id="PTHR23505:SF79">
    <property type="entry name" value="PROTEIN SPINSTER"/>
    <property type="match status" value="1"/>
</dbReference>
<feature type="transmembrane region" description="Helical" evidence="8">
    <location>
        <begin position="374"/>
        <end position="399"/>
    </location>
</feature>
<organism evidence="11">
    <name type="scientific">Aureoumbra lagunensis</name>
    <dbReference type="NCBI Taxonomy" id="44058"/>
    <lineage>
        <taxon>Eukaryota</taxon>
        <taxon>Sar</taxon>
        <taxon>Stramenopiles</taxon>
        <taxon>Ochrophyta</taxon>
        <taxon>Pelagophyceae</taxon>
        <taxon>Pelagomonadales</taxon>
        <taxon>Aureoumbra</taxon>
    </lineage>
</organism>
<evidence type="ECO:0000256" key="7">
    <source>
        <dbReference type="SAM" id="MobiDB-lite"/>
    </source>
</evidence>
<evidence type="ECO:0000256" key="9">
    <source>
        <dbReference type="SAM" id="SignalP"/>
    </source>
</evidence>
<evidence type="ECO:0000256" key="8">
    <source>
        <dbReference type="SAM" id="Phobius"/>
    </source>
</evidence>
<evidence type="ECO:0000256" key="4">
    <source>
        <dbReference type="ARBA" id="ARBA00022989"/>
    </source>
</evidence>
<feature type="compositionally biased region" description="Polar residues" evidence="7">
    <location>
        <begin position="516"/>
        <end position="525"/>
    </location>
</feature>
<dbReference type="Pfam" id="PF07690">
    <property type="entry name" value="MFS_1"/>
    <property type="match status" value="1"/>
</dbReference>
<dbReference type="SUPFAM" id="SSF103473">
    <property type="entry name" value="MFS general substrate transporter"/>
    <property type="match status" value="1"/>
</dbReference>
<comment type="similarity">
    <text evidence="6">Belongs to the major facilitator superfamily. Spinster (TC 2.A.1.49) family.</text>
</comment>
<dbReference type="PANTHER" id="PTHR23505">
    <property type="entry name" value="SPINSTER"/>
    <property type="match status" value="1"/>
</dbReference>
<feature type="signal peptide" evidence="9">
    <location>
        <begin position="1"/>
        <end position="26"/>
    </location>
</feature>
<gene>
    <name evidence="11" type="ORF">ALAG00032_LOCUS13926</name>
</gene>
<feature type="transmembrane region" description="Helical" evidence="8">
    <location>
        <begin position="464"/>
        <end position="485"/>
    </location>
</feature>
<feature type="chain" id="PRO_5031310016" description="Major facilitator superfamily (MFS) profile domain-containing protein" evidence="9">
    <location>
        <begin position="27"/>
        <end position="561"/>
    </location>
</feature>
<feature type="transmembrane region" description="Helical" evidence="8">
    <location>
        <begin position="110"/>
        <end position="132"/>
    </location>
</feature>
<evidence type="ECO:0000313" key="11">
    <source>
        <dbReference type="EMBL" id="CAE0373126.1"/>
    </source>
</evidence>
<feature type="region of interest" description="Disordered" evidence="7">
    <location>
        <begin position="516"/>
        <end position="561"/>
    </location>
</feature>
<dbReference type="AlphaFoldDB" id="A0A7S3K5S4"/>
<protein>
    <recommendedName>
        <fullName evidence="10">Major facilitator superfamily (MFS) profile domain-containing protein</fullName>
    </recommendedName>
</protein>
<dbReference type="InterPro" id="IPR020846">
    <property type="entry name" value="MFS_dom"/>
</dbReference>
<comment type="subcellular location">
    <subcellularLocation>
        <location evidence="1">Membrane</location>
        <topology evidence="1">Multi-pass membrane protein</topology>
    </subcellularLocation>
</comment>
<feature type="transmembrane region" description="Helical" evidence="8">
    <location>
        <begin position="315"/>
        <end position="337"/>
    </location>
</feature>
<dbReference type="Gene3D" id="1.20.1250.20">
    <property type="entry name" value="MFS general substrate transporter like domains"/>
    <property type="match status" value="1"/>
</dbReference>
<sequence>MVSVGFSPRMMMIVLILTNLVNYIDRGIIPGTSDHFYSFIGATTSGRSTSTYFGALQSGFIVGFSVGSVVVGHLVHTRSPFKLAALGLMIWCVSGFAAGISRYLKSYELLLIARIVSGVGEASFITVGGPYIQDEAGSAQGKWLGAFYAAIPCGTAIGYGYGAIIADAINWSWCFWILIFAMAPLIFALGLSKDDGSKAFNNTHIPHIESNDEESNDYQRNPITNEAKEEESIRNTNSLDIVSSEENTSSLKIQTNYKPGVWEEMYLCLRQPTFIFVSLGYAGYSGALIGFATFGPSILVGLGLWKSSSLASISFSGVLATSGIIGTPIGGLGLDIWTRTRIVSRQIAALEIAIATITIGLILVAFAANARTQIIFIIFLLFGTIPLFAATAAMNIAIFESVPHANRAFGQALAVMIMHGFGDVPTPIIVGILKDKYAPACAVSSHGHIKDDDDCDQQRSNLRLIGIGCACWLFFSILAFSISLVKARIPSWRINNKDESLIAPILSNFNHDQQHTPFISNTTNNKESDDDTLLDEPALLSPPSSSHNDEDFVRRRNPTAA</sequence>
<keyword evidence="9" id="KW-0732">Signal</keyword>
<evidence type="ECO:0000256" key="3">
    <source>
        <dbReference type="ARBA" id="ARBA00022692"/>
    </source>
</evidence>
<name>A0A7S3K5S4_9STRA</name>
<keyword evidence="5 8" id="KW-0472">Membrane</keyword>
<feature type="transmembrane region" description="Helical" evidence="8">
    <location>
        <begin position="349"/>
        <end position="368"/>
    </location>
</feature>
<feature type="transmembrane region" description="Helical" evidence="8">
    <location>
        <begin position="50"/>
        <end position="71"/>
    </location>
</feature>
<evidence type="ECO:0000256" key="1">
    <source>
        <dbReference type="ARBA" id="ARBA00004141"/>
    </source>
</evidence>
<proteinExistence type="inferred from homology"/>
<feature type="transmembrane region" description="Helical" evidence="8">
    <location>
        <begin position="274"/>
        <end position="295"/>
    </location>
</feature>
<keyword evidence="2" id="KW-0813">Transport</keyword>
<accession>A0A7S3K5S4</accession>
<feature type="domain" description="Major facilitator superfamily (MFS) profile" evidence="10">
    <location>
        <begin position="11"/>
        <end position="493"/>
    </location>
</feature>
<feature type="transmembrane region" description="Helical" evidence="8">
    <location>
        <begin position="144"/>
        <end position="164"/>
    </location>
</feature>
<feature type="transmembrane region" description="Helical" evidence="8">
    <location>
        <begin position="83"/>
        <end position="104"/>
    </location>
</feature>